<comment type="caution">
    <text evidence="1">The sequence shown here is derived from an EMBL/GenBank/DDBJ whole genome shotgun (WGS) entry which is preliminary data.</text>
</comment>
<accession>A0ACC2HYA4</accession>
<evidence type="ECO:0000313" key="2">
    <source>
        <dbReference type="Proteomes" id="UP001153334"/>
    </source>
</evidence>
<dbReference type="Proteomes" id="UP001153334">
    <property type="component" value="Unassembled WGS sequence"/>
</dbReference>
<protein>
    <submittedName>
        <fullName evidence="1">Uncharacterized protein</fullName>
    </submittedName>
</protein>
<name>A0ACC2HYA4_9PEZI</name>
<evidence type="ECO:0000313" key="1">
    <source>
        <dbReference type="EMBL" id="KAJ8108082.1"/>
    </source>
</evidence>
<sequence length="406" mass="43050">MKDMQLIDNYQSTYYNGPAIKVGAGVQIAEAVSFAAGKGYRTVVGSCPTVGVAGGYAQGGGYGLLASLYGLGADNVLEWEVVTVDGKLVTATPKNEYSDLYWALSGGGGGTYGIVVSMTARLFEDGPVSSANFFFSTASAGSEEAYWNAVGIFHSHLPALVDQKGIVLSYSISKDTFILYTMTAPNRTTSDVMNILSPMTSDLGTLGLSLQSMFLNTSESPTYSSYYESSLEPVLAVSPISPVAGDRFISRSNMVNNPAGVLKGFQDVTASGNFTLACTALNVNKSHVVKPVAGNSATPAWRDALATCIIGSVWSWGQPWDLVLAQQNELEQSILPAFEAATPGAGAYSNEANFAQVDWQASFYGTNYPKLKAIKTKYDPTGILYGVVSVGSENWKKDGNGRLCRV</sequence>
<gene>
    <name evidence="1" type="ORF">ONZ43_g6536</name>
</gene>
<keyword evidence="2" id="KW-1185">Reference proteome</keyword>
<reference evidence="1" key="1">
    <citation type="submission" date="2022-11" db="EMBL/GenBank/DDBJ databases">
        <title>Genome Sequence of Nemania bipapillata.</title>
        <authorList>
            <person name="Buettner E."/>
        </authorList>
    </citation>
    <scope>NUCLEOTIDE SEQUENCE</scope>
    <source>
        <strain evidence="1">CP14</strain>
    </source>
</reference>
<proteinExistence type="predicted"/>
<dbReference type="EMBL" id="JAPESX010002370">
    <property type="protein sequence ID" value="KAJ8108082.1"/>
    <property type="molecule type" value="Genomic_DNA"/>
</dbReference>
<organism evidence="1 2">
    <name type="scientific">Nemania bipapillata</name>
    <dbReference type="NCBI Taxonomy" id="110536"/>
    <lineage>
        <taxon>Eukaryota</taxon>
        <taxon>Fungi</taxon>
        <taxon>Dikarya</taxon>
        <taxon>Ascomycota</taxon>
        <taxon>Pezizomycotina</taxon>
        <taxon>Sordariomycetes</taxon>
        <taxon>Xylariomycetidae</taxon>
        <taxon>Xylariales</taxon>
        <taxon>Xylariaceae</taxon>
        <taxon>Nemania</taxon>
    </lineage>
</organism>